<dbReference type="GeneID" id="93619541"/>
<dbReference type="OrthoDB" id="2258660at2759"/>
<dbReference type="AlphaFoldDB" id="I1CHD5"/>
<dbReference type="InParanoid" id="I1CHD5"/>
<dbReference type="Proteomes" id="UP000009138">
    <property type="component" value="Unassembled WGS sequence"/>
</dbReference>
<feature type="signal peptide" evidence="1">
    <location>
        <begin position="1"/>
        <end position="16"/>
    </location>
</feature>
<keyword evidence="3" id="KW-1185">Reference proteome</keyword>
<organism evidence="2 3">
    <name type="scientific">Rhizopus delemar (strain RA 99-880 / ATCC MYA-4621 / FGSC 9543 / NRRL 43880)</name>
    <name type="common">Mucormycosis agent</name>
    <name type="synonym">Rhizopus arrhizus var. delemar</name>
    <dbReference type="NCBI Taxonomy" id="246409"/>
    <lineage>
        <taxon>Eukaryota</taxon>
        <taxon>Fungi</taxon>
        <taxon>Fungi incertae sedis</taxon>
        <taxon>Mucoromycota</taxon>
        <taxon>Mucoromycotina</taxon>
        <taxon>Mucoromycetes</taxon>
        <taxon>Mucorales</taxon>
        <taxon>Mucorineae</taxon>
        <taxon>Rhizopodaceae</taxon>
        <taxon>Rhizopus</taxon>
    </lineage>
</organism>
<gene>
    <name evidence="2" type="ORF">RO3G_12576</name>
</gene>
<dbReference type="EMBL" id="CH476741">
    <property type="protein sequence ID" value="EIE87865.1"/>
    <property type="molecule type" value="Genomic_DNA"/>
</dbReference>
<reference evidence="2 3" key="1">
    <citation type="journal article" date="2009" name="PLoS Genet.">
        <title>Genomic analysis of the basal lineage fungus Rhizopus oryzae reveals a whole-genome duplication.</title>
        <authorList>
            <person name="Ma L.-J."/>
            <person name="Ibrahim A.S."/>
            <person name="Skory C."/>
            <person name="Grabherr M.G."/>
            <person name="Burger G."/>
            <person name="Butler M."/>
            <person name="Elias M."/>
            <person name="Idnurm A."/>
            <person name="Lang B.F."/>
            <person name="Sone T."/>
            <person name="Abe A."/>
            <person name="Calvo S.E."/>
            <person name="Corrochano L.M."/>
            <person name="Engels R."/>
            <person name="Fu J."/>
            <person name="Hansberg W."/>
            <person name="Kim J.-M."/>
            <person name="Kodira C.D."/>
            <person name="Koehrsen M.J."/>
            <person name="Liu B."/>
            <person name="Miranda-Saavedra D."/>
            <person name="O'Leary S."/>
            <person name="Ortiz-Castellanos L."/>
            <person name="Poulter R."/>
            <person name="Rodriguez-Romero J."/>
            <person name="Ruiz-Herrera J."/>
            <person name="Shen Y.-Q."/>
            <person name="Zeng Q."/>
            <person name="Galagan J."/>
            <person name="Birren B.W."/>
            <person name="Cuomo C.A."/>
            <person name="Wickes B.L."/>
        </authorList>
    </citation>
    <scope>NUCLEOTIDE SEQUENCE [LARGE SCALE GENOMIC DNA]</scope>
    <source>
        <strain evidence="3">RA 99-880 / ATCC MYA-4621 / FGSC 9543 / NRRL 43880</strain>
    </source>
</reference>
<dbReference type="RefSeq" id="XP_067523261.1">
    <property type="nucleotide sequence ID" value="XM_067667160.1"/>
</dbReference>
<keyword evidence="1" id="KW-0732">Signal</keyword>
<accession>I1CHD5</accession>
<proteinExistence type="predicted"/>
<protein>
    <submittedName>
        <fullName evidence="2">Uncharacterized protein</fullName>
    </submittedName>
</protein>
<name>I1CHD5_RHIO9</name>
<evidence type="ECO:0000313" key="2">
    <source>
        <dbReference type="EMBL" id="EIE87865.1"/>
    </source>
</evidence>
<evidence type="ECO:0000256" key="1">
    <source>
        <dbReference type="SAM" id="SignalP"/>
    </source>
</evidence>
<feature type="chain" id="PRO_5003638592" evidence="1">
    <location>
        <begin position="17"/>
        <end position="70"/>
    </location>
</feature>
<sequence length="70" mass="7702">MSRFIPLVTGLALASAITIKFRDTIIKDHKNIHQQLNSAKSTLDNAVDTTSKKVSTSERYLSDRLVPSGT</sequence>
<evidence type="ECO:0000313" key="3">
    <source>
        <dbReference type="Proteomes" id="UP000009138"/>
    </source>
</evidence>
<dbReference type="VEuPathDB" id="FungiDB:RO3G_12576"/>